<dbReference type="SUPFAM" id="SSF56436">
    <property type="entry name" value="C-type lectin-like"/>
    <property type="match status" value="1"/>
</dbReference>
<feature type="non-terminal residue" evidence="3">
    <location>
        <position position="1"/>
    </location>
</feature>
<protein>
    <recommendedName>
        <fullName evidence="2">C-type lectin domain-containing protein</fullName>
    </recommendedName>
</protein>
<dbReference type="InterPro" id="IPR018378">
    <property type="entry name" value="C-type_lectin_CS"/>
</dbReference>
<dbReference type="Gene3D" id="3.10.100.10">
    <property type="entry name" value="Mannose-Binding Protein A, subunit A"/>
    <property type="match status" value="1"/>
</dbReference>
<evidence type="ECO:0000256" key="1">
    <source>
        <dbReference type="ARBA" id="ARBA00023157"/>
    </source>
</evidence>
<dbReference type="SMART" id="SM00034">
    <property type="entry name" value="CLECT"/>
    <property type="match status" value="1"/>
</dbReference>
<dbReference type="InParanoid" id="C3YTD4"/>
<proteinExistence type="predicted"/>
<evidence type="ECO:0000259" key="2">
    <source>
        <dbReference type="PROSITE" id="PS50041"/>
    </source>
</evidence>
<dbReference type="AlphaFoldDB" id="C3YTD4"/>
<reference evidence="3" key="1">
    <citation type="journal article" date="2008" name="Nature">
        <title>The amphioxus genome and the evolution of the chordate karyotype.</title>
        <authorList>
            <consortium name="US DOE Joint Genome Institute (JGI-PGF)"/>
            <person name="Putnam N.H."/>
            <person name="Butts T."/>
            <person name="Ferrier D.E.K."/>
            <person name="Furlong R.F."/>
            <person name="Hellsten U."/>
            <person name="Kawashima T."/>
            <person name="Robinson-Rechavi M."/>
            <person name="Shoguchi E."/>
            <person name="Terry A."/>
            <person name="Yu J.-K."/>
            <person name="Benito-Gutierrez E.L."/>
            <person name="Dubchak I."/>
            <person name="Garcia-Fernandez J."/>
            <person name="Gibson-Brown J.J."/>
            <person name="Grigoriev I.V."/>
            <person name="Horton A.C."/>
            <person name="de Jong P.J."/>
            <person name="Jurka J."/>
            <person name="Kapitonov V.V."/>
            <person name="Kohara Y."/>
            <person name="Kuroki Y."/>
            <person name="Lindquist E."/>
            <person name="Lucas S."/>
            <person name="Osoegawa K."/>
            <person name="Pennacchio L.A."/>
            <person name="Salamov A.A."/>
            <person name="Satou Y."/>
            <person name="Sauka-Spengler T."/>
            <person name="Schmutz J."/>
            <person name="Shin-I T."/>
            <person name="Toyoda A."/>
            <person name="Bronner-Fraser M."/>
            <person name="Fujiyama A."/>
            <person name="Holland L.Z."/>
            <person name="Holland P.W.H."/>
            <person name="Satoh N."/>
            <person name="Rokhsar D.S."/>
        </authorList>
    </citation>
    <scope>NUCLEOTIDE SEQUENCE [LARGE SCALE GENOMIC DNA]</scope>
    <source>
        <strain evidence="3">S238N-H82</strain>
        <tissue evidence="3">Testes</tissue>
    </source>
</reference>
<sequence>SCPRRYLHGRNGICYKVFHSAEDFNTAAGTCRCDAPGGTLAMPRDATSNDVLLWELRAGRDTHWIGLDDQRLEGYFEWIDGTPLKFSSYQMWRHGQPDDSNGAEDCVEYNTGHWNDLPCATRLPFICEVTPGMLVVLVEF</sequence>
<dbReference type="PROSITE" id="PS00615">
    <property type="entry name" value="C_TYPE_LECTIN_1"/>
    <property type="match status" value="1"/>
</dbReference>
<organism>
    <name type="scientific">Branchiostoma floridae</name>
    <name type="common">Florida lancelet</name>
    <name type="synonym">Amphioxus</name>
    <dbReference type="NCBI Taxonomy" id="7739"/>
    <lineage>
        <taxon>Eukaryota</taxon>
        <taxon>Metazoa</taxon>
        <taxon>Chordata</taxon>
        <taxon>Cephalochordata</taxon>
        <taxon>Leptocardii</taxon>
        <taxon>Amphioxiformes</taxon>
        <taxon>Branchiostomatidae</taxon>
        <taxon>Branchiostoma</taxon>
    </lineage>
</organism>
<gene>
    <name evidence="3" type="ORF">BRAFLDRAFT_205489</name>
</gene>
<name>C3YTD4_BRAFL</name>
<dbReference type="InterPro" id="IPR016186">
    <property type="entry name" value="C-type_lectin-like/link_sf"/>
</dbReference>
<dbReference type="Pfam" id="PF00059">
    <property type="entry name" value="Lectin_C"/>
    <property type="match status" value="1"/>
</dbReference>
<dbReference type="STRING" id="7739.C3YTD4"/>
<dbReference type="PANTHER" id="PTHR22801:SF63">
    <property type="entry name" value="C-TYPE LECTIN DOMAIN-CONTAINING PROTEIN"/>
    <property type="match status" value="1"/>
</dbReference>
<evidence type="ECO:0000313" key="3">
    <source>
        <dbReference type="EMBL" id="EEN56501.1"/>
    </source>
</evidence>
<dbReference type="InterPro" id="IPR050801">
    <property type="entry name" value="Ca-Dep_Lectins_ImmuneDev"/>
</dbReference>
<dbReference type="EMBL" id="GG666551">
    <property type="protein sequence ID" value="EEN56501.1"/>
    <property type="molecule type" value="Genomic_DNA"/>
</dbReference>
<dbReference type="PROSITE" id="PS50041">
    <property type="entry name" value="C_TYPE_LECTIN_2"/>
    <property type="match status" value="1"/>
</dbReference>
<dbReference type="InterPro" id="IPR016187">
    <property type="entry name" value="CTDL_fold"/>
</dbReference>
<dbReference type="InterPro" id="IPR001304">
    <property type="entry name" value="C-type_lectin-like"/>
</dbReference>
<feature type="domain" description="C-type lectin" evidence="2">
    <location>
        <begin position="10"/>
        <end position="128"/>
    </location>
</feature>
<accession>C3YTD4</accession>
<dbReference type="PANTHER" id="PTHR22801">
    <property type="entry name" value="LITHOSTATHINE"/>
    <property type="match status" value="1"/>
</dbReference>
<keyword evidence="1" id="KW-1015">Disulfide bond</keyword>